<keyword evidence="2" id="KW-1185">Reference proteome</keyword>
<dbReference type="Gene3D" id="1.25.40.10">
    <property type="entry name" value="Tetratricopeptide repeat domain"/>
    <property type="match status" value="1"/>
</dbReference>
<gene>
    <name evidence="1" type="ORF">HYC85_026188</name>
</gene>
<evidence type="ECO:0008006" key="3">
    <source>
        <dbReference type="Google" id="ProtNLM"/>
    </source>
</evidence>
<dbReference type="EMBL" id="JACBKZ010000013">
    <property type="protein sequence ID" value="KAF5935059.1"/>
    <property type="molecule type" value="Genomic_DNA"/>
</dbReference>
<dbReference type="AlphaFoldDB" id="A0A7J7G2Z8"/>
<evidence type="ECO:0000313" key="1">
    <source>
        <dbReference type="EMBL" id="KAF5935059.1"/>
    </source>
</evidence>
<evidence type="ECO:0000313" key="2">
    <source>
        <dbReference type="Proteomes" id="UP000593564"/>
    </source>
</evidence>
<organism evidence="1 2">
    <name type="scientific">Camellia sinensis</name>
    <name type="common">Tea plant</name>
    <name type="synonym">Thea sinensis</name>
    <dbReference type="NCBI Taxonomy" id="4442"/>
    <lineage>
        <taxon>Eukaryota</taxon>
        <taxon>Viridiplantae</taxon>
        <taxon>Streptophyta</taxon>
        <taxon>Embryophyta</taxon>
        <taxon>Tracheophyta</taxon>
        <taxon>Spermatophyta</taxon>
        <taxon>Magnoliopsida</taxon>
        <taxon>eudicotyledons</taxon>
        <taxon>Gunneridae</taxon>
        <taxon>Pentapetalae</taxon>
        <taxon>asterids</taxon>
        <taxon>Ericales</taxon>
        <taxon>Theaceae</taxon>
        <taxon>Camellia</taxon>
    </lineage>
</organism>
<proteinExistence type="predicted"/>
<dbReference type="Proteomes" id="UP000593564">
    <property type="component" value="Unassembled WGS sequence"/>
</dbReference>
<reference evidence="1 2" key="2">
    <citation type="submission" date="2020-07" db="EMBL/GenBank/DDBJ databases">
        <title>Genome assembly of wild tea tree DASZ reveals pedigree and selection history of tea varieties.</title>
        <authorList>
            <person name="Zhang W."/>
        </authorList>
    </citation>
    <scope>NUCLEOTIDE SEQUENCE [LARGE SCALE GENOMIC DNA]</scope>
    <source>
        <strain evidence="2">cv. G240</strain>
        <tissue evidence="1">Leaf</tissue>
    </source>
</reference>
<comment type="caution">
    <text evidence="1">The sequence shown here is derived from an EMBL/GenBank/DDBJ whole genome shotgun (WGS) entry which is preliminary data.</text>
</comment>
<reference evidence="2" key="1">
    <citation type="journal article" date="2020" name="Nat. Commun.">
        <title>Genome assembly of wild tea tree DASZ reveals pedigree and selection history of tea varieties.</title>
        <authorList>
            <person name="Zhang W."/>
            <person name="Zhang Y."/>
            <person name="Qiu H."/>
            <person name="Guo Y."/>
            <person name="Wan H."/>
            <person name="Zhang X."/>
            <person name="Scossa F."/>
            <person name="Alseekh S."/>
            <person name="Zhang Q."/>
            <person name="Wang P."/>
            <person name="Xu L."/>
            <person name="Schmidt M.H."/>
            <person name="Jia X."/>
            <person name="Li D."/>
            <person name="Zhu A."/>
            <person name="Guo F."/>
            <person name="Chen W."/>
            <person name="Ni D."/>
            <person name="Usadel B."/>
            <person name="Fernie A.R."/>
            <person name="Wen W."/>
        </authorList>
    </citation>
    <scope>NUCLEOTIDE SEQUENCE [LARGE SCALE GENOMIC DNA]</scope>
    <source>
        <strain evidence="2">cv. G240</strain>
    </source>
</reference>
<dbReference type="InterPro" id="IPR011990">
    <property type="entry name" value="TPR-like_helical_dom_sf"/>
</dbReference>
<protein>
    <recommendedName>
        <fullName evidence="3">Pentacotripeptide-repeat region of PRORP domain-containing protein</fullName>
    </recommendedName>
</protein>
<sequence length="55" mass="6023">MIRGRVEDSDHEVALSLFHEMQLKGVKGDKMTIVSLFLACAHLGALELGTLLQSI</sequence>
<name>A0A7J7G2Z8_CAMSI</name>
<accession>A0A7J7G2Z8</accession>